<evidence type="ECO:0000313" key="6">
    <source>
        <dbReference type="EMBL" id="KAF4370080.1"/>
    </source>
</evidence>
<evidence type="ECO:0000259" key="5">
    <source>
        <dbReference type="PROSITE" id="PS50828"/>
    </source>
</evidence>
<feature type="compositionally biased region" description="Polar residues" evidence="4">
    <location>
        <begin position="10"/>
        <end position="28"/>
    </location>
</feature>
<name>A0A7J6GKW0_CANSA</name>
<feature type="repeat" description="PPR" evidence="3">
    <location>
        <begin position="329"/>
        <end position="363"/>
    </location>
</feature>
<dbReference type="Pfam" id="PF13812">
    <property type="entry name" value="PPR_3"/>
    <property type="match status" value="2"/>
</dbReference>
<dbReference type="Gene3D" id="3.30.1370.110">
    <property type="match status" value="1"/>
</dbReference>
<feature type="repeat" description="PPR" evidence="3">
    <location>
        <begin position="434"/>
        <end position="468"/>
    </location>
</feature>
<evidence type="ECO:0000256" key="2">
    <source>
        <dbReference type="ARBA" id="ARBA00022737"/>
    </source>
</evidence>
<dbReference type="FunFam" id="1.25.40.10:FF:000581">
    <property type="entry name" value="Pentatricopeptide repeat-containing protein, chloroplastic"/>
    <property type="match status" value="1"/>
</dbReference>
<dbReference type="SUPFAM" id="SSF160443">
    <property type="entry name" value="SMR domain-like"/>
    <property type="match status" value="1"/>
</dbReference>
<feature type="repeat" description="PPR" evidence="3">
    <location>
        <begin position="258"/>
        <end position="293"/>
    </location>
</feature>
<accession>A0A7J6GKW0</accession>
<dbReference type="Pfam" id="PF13041">
    <property type="entry name" value="PPR_2"/>
    <property type="match status" value="3"/>
</dbReference>
<dbReference type="PANTHER" id="PTHR46128">
    <property type="entry name" value="MITOCHONDRIAL GROUP I INTRON SPLICING FACTOR CCM1"/>
    <property type="match status" value="1"/>
</dbReference>
<dbReference type="AlphaFoldDB" id="A0A7J6GKW0"/>
<dbReference type="SUPFAM" id="SSF48452">
    <property type="entry name" value="TPR-like"/>
    <property type="match status" value="1"/>
</dbReference>
<dbReference type="InterPro" id="IPR011990">
    <property type="entry name" value="TPR-like_helical_dom_sf"/>
</dbReference>
<feature type="compositionally biased region" description="Low complexity" evidence="4">
    <location>
        <begin position="29"/>
        <end position="43"/>
    </location>
</feature>
<reference evidence="8 9" key="1">
    <citation type="journal article" date="2020" name="bioRxiv">
        <title>Sequence and annotation of 42 cannabis genomes reveals extensive copy number variation in cannabinoid synthesis and pathogen resistance genes.</title>
        <authorList>
            <person name="Mckernan K.J."/>
            <person name="Helbert Y."/>
            <person name="Kane L.T."/>
            <person name="Ebling H."/>
            <person name="Zhang L."/>
            <person name="Liu B."/>
            <person name="Eaton Z."/>
            <person name="Mclaughlin S."/>
            <person name="Kingan S."/>
            <person name="Baybayan P."/>
            <person name="Concepcion G."/>
            <person name="Jordan M."/>
            <person name="Riva A."/>
            <person name="Barbazuk W."/>
            <person name="Harkins T."/>
        </authorList>
    </citation>
    <scope>NUCLEOTIDE SEQUENCE [LARGE SCALE GENOMIC DNA]</scope>
    <source>
        <strain evidence="8 9">cv. Jamaican Lion 4</strain>
        <strain evidence="6">Father</strain>
        <strain evidence="7">Mother</strain>
        <tissue evidence="7">Leaf</tissue>
    </source>
</reference>
<dbReference type="InterPro" id="IPR036063">
    <property type="entry name" value="Smr_dom_sf"/>
</dbReference>
<dbReference type="PANTHER" id="PTHR46128:SF320">
    <property type="entry name" value="SMR DOMAIN-CONTAINING PROTEIN"/>
    <property type="match status" value="1"/>
</dbReference>
<feature type="repeat" description="PPR" evidence="3">
    <location>
        <begin position="469"/>
        <end position="503"/>
    </location>
</feature>
<dbReference type="FunFam" id="1.25.40.10:FF:000980">
    <property type="entry name" value="Pentatricopeptide repeat-containing protein, chloroplastic"/>
    <property type="match status" value="1"/>
</dbReference>
<dbReference type="EMBL" id="JAATIQ010000209">
    <property type="protein sequence ID" value="KAF4370080.1"/>
    <property type="molecule type" value="Genomic_DNA"/>
</dbReference>
<dbReference type="NCBIfam" id="TIGR00756">
    <property type="entry name" value="PPR"/>
    <property type="match status" value="9"/>
</dbReference>
<dbReference type="PROSITE" id="PS50828">
    <property type="entry name" value="SMR"/>
    <property type="match status" value="1"/>
</dbReference>
<dbReference type="InterPro" id="IPR002885">
    <property type="entry name" value="PPR_rpt"/>
</dbReference>
<evidence type="ECO:0000256" key="3">
    <source>
        <dbReference type="PROSITE-ProRule" id="PRU00708"/>
    </source>
</evidence>
<protein>
    <recommendedName>
        <fullName evidence="5">Smr domain-containing protein</fullName>
    </recommendedName>
</protein>
<feature type="repeat" description="PPR" evidence="3">
    <location>
        <begin position="223"/>
        <end position="257"/>
    </location>
</feature>
<dbReference type="PROSITE" id="PS51375">
    <property type="entry name" value="PPR"/>
    <property type="match status" value="10"/>
</dbReference>
<evidence type="ECO:0000256" key="1">
    <source>
        <dbReference type="ARBA" id="ARBA00007626"/>
    </source>
</evidence>
<feature type="region of interest" description="Disordered" evidence="4">
    <location>
        <begin position="1"/>
        <end position="69"/>
    </location>
</feature>
<evidence type="ECO:0000313" key="9">
    <source>
        <dbReference type="Proteomes" id="UP000583929"/>
    </source>
</evidence>
<feature type="repeat" description="PPR" evidence="3">
    <location>
        <begin position="399"/>
        <end position="433"/>
    </location>
</feature>
<dbReference type="Proteomes" id="UP000525078">
    <property type="component" value="Unassembled WGS sequence"/>
</dbReference>
<comment type="similarity">
    <text evidence="1">Belongs to the PPR family. P subfamily.</text>
</comment>
<keyword evidence="9" id="KW-1185">Reference proteome</keyword>
<dbReference type="SMART" id="SM00463">
    <property type="entry name" value="SMR"/>
    <property type="match status" value="1"/>
</dbReference>
<feature type="repeat" description="PPR" evidence="3">
    <location>
        <begin position="364"/>
        <end position="398"/>
    </location>
</feature>
<dbReference type="Proteomes" id="UP000583929">
    <property type="component" value="Unassembled WGS sequence"/>
</dbReference>
<feature type="repeat" description="PPR" evidence="3">
    <location>
        <begin position="294"/>
        <end position="328"/>
    </location>
</feature>
<dbReference type="InterPro" id="IPR050872">
    <property type="entry name" value="PPR_P_subfamily"/>
</dbReference>
<proteinExistence type="inferred from homology"/>
<keyword evidence="2" id="KW-0677">Repeat</keyword>
<feature type="repeat" description="PPR" evidence="3">
    <location>
        <begin position="639"/>
        <end position="673"/>
    </location>
</feature>
<feature type="domain" description="Smr" evidence="5">
    <location>
        <begin position="749"/>
        <end position="838"/>
    </location>
</feature>
<feature type="repeat" description="PPR" evidence="3">
    <location>
        <begin position="504"/>
        <end position="538"/>
    </location>
</feature>
<dbReference type="InterPro" id="IPR002625">
    <property type="entry name" value="Smr_dom"/>
</dbReference>
<sequence length="872" mass="96798">MASTPPHCSITASKPYQSHQYGQNPNLKSQRQTNRQTQQWTSQKVSLTKPLPAPPPRNTAKPASTTASLSQNPAFQSLCPLSAPKSELAAVFSGRRSTRFVSKMHWGRPKTTVGSRHTSFAEEALQQAVVYGKDDVGLDGVLLSFESKLCGSDDYTFLLRELGNRGECRKAIRCFEFAVSRERRKTEQGKLTSAMISTLGRLGKVELAKNVFETALNSGYGNTVYTYSALISAYGRSGYWEEAKRVLESMKGSGLKPNLVTYNAVIDACGKGGADFKRVVEIFDEMLRSGVQPDRITYNSLLAVCSRGGLWETARKLFNEMVEREIDQDIYTYNTLLDAICKGGQMDLAHQIMSEMPSKNIYPNVVTYSTMIDGYAKADRLEDALNLFSDMKYMAIALDRVLYNILLSVYAKLGRFEDAMSVCREMDNAGITKDVVSYNALLGGYGKQGKYDEVKRMYQHMKEDRLSPNLLTYSTLIDVYSKGGLYKEAMEVFREFKQAGLKADVVLYSELINALCKNGMVESAVSLLDEMTKEGIRPNVITYNSIIDAFGRPEELGSSLDAAASVESKLKAKSSVSNPHEDAIESEVGNKADSQIIKMFGQLAAGKEGQWKNNKKGSQEILCILGVFQKMHKLNIKPNVVTFSAILNACSRCNSFEEASILLEELRLFDNQVYGVAHGLLMGYRENVWVQAQSLFDEVKQMDSSTASAFYNALTDMLWHFGQKRGAQLVVLEGKRRNVWESMWSNSCLDLHLMSSGAARAMLHAWLLNIRSVVFEGQELPKLLSILTGWGKHSKVVGDSTLRRAIESLLISMGAPFQVAKCNIGRFTSSGPVVAAWLKESGTLKVLVLHDDRTYSQTAKSDGIFNLQTVSL</sequence>
<comment type="caution">
    <text evidence="7">The sequence shown here is derived from an EMBL/GenBank/DDBJ whole genome shotgun (WGS) entry which is preliminary data.</text>
</comment>
<organism evidence="7 8">
    <name type="scientific">Cannabis sativa</name>
    <name type="common">Hemp</name>
    <name type="synonym">Marijuana</name>
    <dbReference type="NCBI Taxonomy" id="3483"/>
    <lineage>
        <taxon>Eukaryota</taxon>
        <taxon>Viridiplantae</taxon>
        <taxon>Streptophyta</taxon>
        <taxon>Embryophyta</taxon>
        <taxon>Tracheophyta</taxon>
        <taxon>Spermatophyta</taxon>
        <taxon>Magnoliopsida</taxon>
        <taxon>eudicotyledons</taxon>
        <taxon>Gunneridae</taxon>
        <taxon>Pentapetalae</taxon>
        <taxon>rosids</taxon>
        <taxon>fabids</taxon>
        <taxon>Rosales</taxon>
        <taxon>Cannabaceae</taxon>
        <taxon>Cannabis</taxon>
    </lineage>
</organism>
<gene>
    <name evidence="7" type="ORF">F8388_014031</name>
    <name evidence="6" type="ORF">G4B88_028357</name>
</gene>
<dbReference type="EMBL" id="JAATIP010000052">
    <property type="protein sequence ID" value="KAF4383531.1"/>
    <property type="molecule type" value="Genomic_DNA"/>
</dbReference>
<dbReference type="Pfam" id="PF01535">
    <property type="entry name" value="PPR"/>
    <property type="match status" value="1"/>
</dbReference>
<evidence type="ECO:0000313" key="7">
    <source>
        <dbReference type="EMBL" id="KAF4383531.1"/>
    </source>
</evidence>
<evidence type="ECO:0000313" key="8">
    <source>
        <dbReference type="Proteomes" id="UP000525078"/>
    </source>
</evidence>
<evidence type="ECO:0000256" key="4">
    <source>
        <dbReference type="SAM" id="MobiDB-lite"/>
    </source>
</evidence>
<dbReference type="Gene3D" id="1.25.40.10">
    <property type="entry name" value="Tetratricopeptide repeat domain"/>
    <property type="match status" value="5"/>
</dbReference>